<gene>
    <name evidence="1" type="ORF">GJ744_009789</name>
</gene>
<comment type="caution">
    <text evidence="1">The sequence shown here is derived from an EMBL/GenBank/DDBJ whole genome shotgun (WGS) entry which is preliminary data.</text>
</comment>
<dbReference type="Proteomes" id="UP000606974">
    <property type="component" value="Unassembled WGS sequence"/>
</dbReference>
<accession>A0A8H7AQB1</accession>
<proteinExistence type="predicted"/>
<protein>
    <submittedName>
        <fullName evidence="1">Uncharacterized protein</fullName>
    </submittedName>
</protein>
<evidence type="ECO:0000313" key="2">
    <source>
        <dbReference type="Proteomes" id="UP000606974"/>
    </source>
</evidence>
<name>A0A8H7AQB1_9EURO</name>
<reference evidence="1" key="1">
    <citation type="submission" date="2020-02" db="EMBL/GenBank/DDBJ databases">
        <authorList>
            <person name="Palmer J.M."/>
        </authorList>
    </citation>
    <scope>NUCLEOTIDE SEQUENCE</scope>
    <source>
        <strain evidence="1">EPUS1.4</strain>
        <tissue evidence="1">Thallus</tissue>
    </source>
</reference>
<keyword evidence="2" id="KW-1185">Reference proteome</keyword>
<dbReference type="AlphaFoldDB" id="A0A8H7AQB1"/>
<evidence type="ECO:0000313" key="1">
    <source>
        <dbReference type="EMBL" id="KAF7513368.1"/>
    </source>
</evidence>
<dbReference type="EMBL" id="JAACFV010000006">
    <property type="protein sequence ID" value="KAF7513368.1"/>
    <property type="molecule type" value="Genomic_DNA"/>
</dbReference>
<sequence length="81" mass="9425">MLLRDNPHLVRPIQTSCSDRILNQEQKKQYLITFQFEGPGGSAGAKALLLRRTLSIIELPLKNARVDLLYLLKRRSRFQLY</sequence>
<organism evidence="1 2">
    <name type="scientific">Endocarpon pusillum</name>
    <dbReference type="NCBI Taxonomy" id="364733"/>
    <lineage>
        <taxon>Eukaryota</taxon>
        <taxon>Fungi</taxon>
        <taxon>Dikarya</taxon>
        <taxon>Ascomycota</taxon>
        <taxon>Pezizomycotina</taxon>
        <taxon>Eurotiomycetes</taxon>
        <taxon>Chaetothyriomycetidae</taxon>
        <taxon>Verrucariales</taxon>
        <taxon>Verrucariaceae</taxon>
        <taxon>Endocarpon</taxon>
    </lineage>
</organism>